<dbReference type="Pfam" id="PF07654">
    <property type="entry name" value="C1-set"/>
    <property type="match status" value="1"/>
</dbReference>
<feature type="domain" description="Ig-like" evidence="2">
    <location>
        <begin position="86"/>
        <end position="170"/>
    </location>
</feature>
<dbReference type="InterPro" id="IPR003597">
    <property type="entry name" value="Ig_C1-set"/>
</dbReference>
<evidence type="ECO:0000313" key="4">
    <source>
        <dbReference type="Proteomes" id="UP000261620"/>
    </source>
</evidence>
<dbReference type="Gene3D" id="2.60.40.10">
    <property type="entry name" value="Immunoglobulins"/>
    <property type="match status" value="1"/>
</dbReference>
<dbReference type="InterPro" id="IPR036179">
    <property type="entry name" value="Ig-like_dom_sf"/>
</dbReference>
<name>A0A3Q3VTE4_MOLML</name>
<dbReference type="AlphaFoldDB" id="A0A3Q3VTE4"/>
<organism evidence="3 4">
    <name type="scientific">Mola mola</name>
    <name type="common">Ocean sunfish</name>
    <name type="synonym">Tetraodon mola</name>
    <dbReference type="NCBI Taxonomy" id="94237"/>
    <lineage>
        <taxon>Eukaryota</taxon>
        <taxon>Metazoa</taxon>
        <taxon>Chordata</taxon>
        <taxon>Craniata</taxon>
        <taxon>Vertebrata</taxon>
        <taxon>Euteleostomi</taxon>
        <taxon>Actinopterygii</taxon>
        <taxon>Neopterygii</taxon>
        <taxon>Teleostei</taxon>
        <taxon>Neoteleostei</taxon>
        <taxon>Acanthomorphata</taxon>
        <taxon>Eupercaria</taxon>
        <taxon>Tetraodontiformes</taxon>
        <taxon>Molidae</taxon>
        <taxon>Mola</taxon>
    </lineage>
</organism>
<keyword evidence="4" id="KW-1185">Reference proteome</keyword>
<dbReference type="InterPro" id="IPR007110">
    <property type="entry name" value="Ig-like_dom"/>
</dbReference>
<evidence type="ECO:0000313" key="3">
    <source>
        <dbReference type="Ensembl" id="ENSMMOP00000001877.1"/>
    </source>
</evidence>
<dbReference type="PANTHER" id="PTHR23411">
    <property type="entry name" value="TAPASIN"/>
    <property type="match status" value="1"/>
</dbReference>
<dbReference type="PROSITE" id="PS50835">
    <property type="entry name" value="IG_LIKE"/>
    <property type="match status" value="1"/>
</dbReference>
<evidence type="ECO:0000259" key="2">
    <source>
        <dbReference type="PROSITE" id="PS50835"/>
    </source>
</evidence>
<proteinExistence type="predicted"/>
<keyword evidence="1" id="KW-0393">Immunoglobulin domain</keyword>
<reference evidence="3" key="2">
    <citation type="submission" date="2025-09" db="UniProtKB">
        <authorList>
            <consortium name="Ensembl"/>
        </authorList>
    </citation>
    <scope>IDENTIFICATION</scope>
</reference>
<reference evidence="3" key="1">
    <citation type="submission" date="2025-08" db="UniProtKB">
        <authorList>
            <consortium name="Ensembl"/>
        </authorList>
    </citation>
    <scope>IDENTIFICATION</scope>
</reference>
<dbReference type="InterPro" id="IPR013783">
    <property type="entry name" value="Ig-like_fold"/>
</dbReference>
<dbReference type="SMART" id="SM00407">
    <property type="entry name" value="IGc1"/>
    <property type="match status" value="1"/>
</dbReference>
<accession>A0A3Q3VTE4</accession>
<dbReference type="STRING" id="94237.ENSMMOP00000001877"/>
<dbReference type="InterPro" id="IPR050380">
    <property type="entry name" value="Immune_Resp_Modulators"/>
</dbReference>
<sequence length="234" mass="27058">MTAADRKRLENLIRKANSVLGCPLEPMEVVGGRWMTNTHTELQSTFSERLIHPNCVRERYRSSFLPAAVRLYNHVYSFQIGFIKRPRVSEIISSTSSHDQTLTLGCEITDFYPPKISVTWLKLREGEQDDREEEVIEGGEVATAALKRRATFQEKKERGGGIICRVEHSSLLDPIEKHWKSVDIGMNHSQPLSFYLLFIFILFLKLRLNQHHFFTAETSLLAYKTKLNKLKHLE</sequence>
<dbReference type="Proteomes" id="UP000261620">
    <property type="component" value="Unplaced"/>
</dbReference>
<dbReference type="CDD" id="cd00098">
    <property type="entry name" value="IgC1"/>
    <property type="match status" value="1"/>
</dbReference>
<evidence type="ECO:0000256" key="1">
    <source>
        <dbReference type="ARBA" id="ARBA00023319"/>
    </source>
</evidence>
<dbReference type="Ensembl" id="ENSMMOT00000001912.1">
    <property type="protein sequence ID" value="ENSMMOP00000001877.1"/>
    <property type="gene ID" value="ENSMMOG00000001580.1"/>
</dbReference>
<protein>
    <recommendedName>
        <fullName evidence="2">Ig-like domain-containing protein</fullName>
    </recommendedName>
</protein>
<dbReference type="SUPFAM" id="SSF48726">
    <property type="entry name" value="Immunoglobulin"/>
    <property type="match status" value="1"/>
</dbReference>